<name>A0A917D0X6_9BACL</name>
<sequence>MKAIRLNVMCKLALTAVILFVFTMGGTAFAQTPSSPAQLPGPADPKEVESFLDQFFAREDIMKKAGAVSVAVVKEGQVLANKGYGIANKSSGLPVDPDQTVFRIASVSKVFTAVAAMQLVDQGKISLKDNIEKYLDGYKVRNPFGTPVTVSDLLAHASGFEVRDPDSDSIVFDPSVQPPSLEKEIFKNFPPVLRKPGESYMYDNFAYSLLAYIVQKVSGEEFTQYTEKHIFEPLGMTSTSFALSDKLKSRLASTYDSSGNELPVYRLSSKEAPAGSMIATTGDMARFMSAFLTGAPAKDGKPLLSPASITAMSSYQLAIQEQVPDTTYGFEAGAYLSEKTNGQFVIAKGGDILGFSSLLWLLPQQKVGVFITYNTSANIRDDLFSAFMDHYYPGKTSFGPSAFSPQPTAKLEQLGGIYSDLRSSSLLMKIKATGNGTLEGSGSFGHHQFKQVDQYVFVDEAGKPLAFKTDAQGKVTYLKYVNVSYSAKLPAAAGFPDIPANHPYAGYIYPLQTIKLLTEDASKPFQPLSTVSRGQFLHDILQQFNVPASAQPAPFKDILSSPYKTDIQTAVALGLAAGAGKDRFEPERAILRQEAAVIITRLLKASNVPVPPGKNNLAPGTDAWAVSAVQNVLNMKLYGPEVLVENGQIDYGSTRPLNKQEFAAIRLLLVAPIE</sequence>
<keyword evidence="1" id="KW-0732">Signal</keyword>
<feature type="signal peptide" evidence="1">
    <location>
        <begin position="1"/>
        <end position="30"/>
    </location>
</feature>
<evidence type="ECO:0000259" key="2">
    <source>
        <dbReference type="PROSITE" id="PS51272"/>
    </source>
</evidence>
<dbReference type="Pfam" id="PF00395">
    <property type="entry name" value="SLH"/>
    <property type="match status" value="1"/>
</dbReference>
<dbReference type="Pfam" id="PF00144">
    <property type="entry name" value="Beta-lactamase"/>
    <property type="match status" value="1"/>
</dbReference>
<evidence type="ECO:0000313" key="3">
    <source>
        <dbReference type="EMBL" id="GGG05448.1"/>
    </source>
</evidence>
<reference evidence="3" key="2">
    <citation type="submission" date="2020-09" db="EMBL/GenBank/DDBJ databases">
        <authorList>
            <person name="Sun Q."/>
            <person name="Zhou Y."/>
        </authorList>
    </citation>
    <scope>NUCLEOTIDE SEQUENCE</scope>
    <source>
        <strain evidence="3">CGMCC 1.16134</strain>
    </source>
</reference>
<accession>A0A917D0X6</accession>
<protein>
    <recommendedName>
        <fullName evidence="2">SLH domain-containing protein</fullName>
    </recommendedName>
</protein>
<evidence type="ECO:0000256" key="1">
    <source>
        <dbReference type="SAM" id="SignalP"/>
    </source>
</evidence>
<proteinExistence type="predicted"/>
<organism evidence="3 4">
    <name type="scientific">Paenibacillus albidus</name>
    <dbReference type="NCBI Taxonomy" id="2041023"/>
    <lineage>
        <taxon>Bacteria</taxon>
        <taxon>Bacillati</taxon>
        <taxon>Bacillota</taxon>
        <taxon>Bacilli</taxon>
        <taxon>Bacillales</taxon>
        <taxon>Paenibacillaceae</taxon>
        <taxon>Paenibacillus</taxon>
    </lineage>
</organism>
<dbReference type="Proteomes" id="UP000637643">
    <property type="component" value="Unassembled WGS sequence"/>
</dbReference>
<evidence type="ECO:0000313" key="4">
    <source>
        <dbReference type="Proteomes" id="UP000637643"/>
    </source>
</evidence>
<feature type="chain" id="PRO_5036942500" description="SLH domain-containing protein" evidence="1">
    <location>
        <begin position="31"/>
        <end position="674"/>
    </location>
</feature>
<dbReference type="SUPFAM" id="SSF56601">
    <property type="entry name" value="beta-lactamase/transpeptidase-like"/>
    <property type="match status" value="1"/>
</dbReference>
<dbReference type="PROSITE" id="PS51272">
    <property type="entry name" value="SLH"/>
    <property type="match status" value="1"/>
</dbReference>
<dbReference type="PANTHER" id="PTHR46825:SF9">
    <property type="entry name" value="BETA-LACTAMASE-RELATED DOMAIN-CONTAINING PROTEIN"/>
    <property type="match status" value="1"/>
</dbReference>
<dbReference type="InterPro" id="IPR001466">
    <property type="entry name" value="Beta-lactam-related"/>
</dbReference>
<dbReference type="AlphaFoldDB" id="A0A917D0X6"/>
<comment type="caution">
    <text evidence="3">The sequence shown here is derived from an EMBL/GenBank/DDBJ whole genome shotgun (WGS) entry which is preliminary data.</text>
</comment>
<dbReference type="InterPro" id="IPR012338">
    <property type="entry name" value="Beta-lactam/transpept-like"/>
</dbReference>
<dbReference type="InterPro" id="IPR001119">
    <property type="entry name" value="SLH_dom"/>
</dbReference>
<dbReference type="PANTHER" id="PTHR46825">
    <property type="entry name" value="D-ALANYL-D-ALANINE-CARBOXYPEPTIDASE/ENDOPEPTIDASE AMPH"/>
    <property type="match status" value="1"/>
</dbReference>
<reference evidence="3" key="1">
    <citation type="journal article" date="2014" name="Int. J. Syst. Evol. Microbiol.">
        <title>Complete genome sequence of Corynebacterium casei LMG S-19264T (=DSM 44701T), isolated from a smear-ripened cheese.</title>
        <authorList>
            <consortium name="US DOE Joint Genome Institute (JGI-PGF)"/>
            <person name="Walter F."/>
            <person name="Albersmeier A."/>
            <person name="Kalinowski J."/>
            <person name="Ruckert C."/>
        </authorList>
    </citation>
    <scope>NUCLEOTIDE SEQUENCE</scope>
    <source>
        <strain evidence="3">CGMCC 1.16134</strain>
    </source>
</reference>
<dbReference type="InterPro" id="IPR050491">
    <property type="entry name" value="AmpC-like"/>
</dbReference>
<dbReference type="EMBL" id="BMKR01000039">
    <property type="protein sequence ID" value="GGG05448.1"/>
    <property type="molecule type" value="Genomic_DNA"/>
</dbReference>
<keyword evidence="4" id="KW-1185">Reference proteome</keyword>
<gene>
    <name evidence="3" type="ORF">GCM10010912_57670</name>
</gene>
<dbReference type="Gene3D" id="3.40.710.10">
    <property type="entry name" value="DD-peptidase/beta-lactamase superfamily"/>
    <property type="match status" value="1"/>
</dbReference>
<feature type="domain" description="SLH" evidence="2">
    <location>
        <begin position="550"/>
        <end position="613"/>
    </location>
</feature>